<sequence>MKTVLTSLMLLAGSAAMAELPPLDPPPPPPQSVPAEQLPPVEKPKANKPVGEPEVRIIEKADATIAEYRMNGRLYMMKVTPKVGKPYFLYDHEGNGQFDRIDSADSGGARLSVPQWTLFSW</sequence>
<feature type="compositionally biased region" description="Pro residues" evidence="1">
    <location>
        <begin position="22"/>
        <end position="32"/>
    </location>
</feature>
<protein>
    <recommendedName>
        <fullName evidence="5">DUF2782 domain-containing protein</fullName>
    </recommendedName>
</protein>
<evidence type="ECO:0000313" key="3">
    <source>
        <dbReference type="EMBL" id="GHD64225.1"/>
    </source>
</evidence>
<feature type="chain" id="PRO_5046849729" description="DUF2782 domain-containing protein" evidence="2">
    <location>
        <begin position="19"/>
        <end position="121"/>
    </location>
</feature>
<keyword evidence="2" id="KW-0732">Signal</keyword>
<feature type="signal peptide" evidence="2">
    <location>
        <begin position="1"/>
        <end position="18"/>
    </location>
</feature>
<dbReference type="Gene3D" id="2.20.130.30">
    <property type="entry name" value="Protein of unknown function DUF2782"/>
    <property type="match status" value="1"/>
</dbReference>
<name>A0ABQ3H4E4_9NEIS</name>
<dbReference type="Pfam" id="PF11191">
    <property type="entry name" value="DUF2782"/>
    <property type="match status" value="1"/>
</dbReference>
<dbReference type="EMBL" id="BMYO01000006">
    <property type="protein sequence ID" value="GHD64225.1"/>
    <property type="molecule type" value="Genomic_DNA"/>
</dbReference>
<dbReference type="RefSeq" id="WP_189460920.1">
    <property type="nucleotide sequence ID" value="NZ_BMYO01000006.1"/>
</dbReference>
<evidence type="ECO:0008006" key="5">
    <source>
        <dbReference type="Google" id="ProtNLM"/>
    </source>
</evidence>
<proteinExistence type="predicted"/>
<reference evidence="4" key="1">
    <citation type="journal article" date="2019" name="Int. J. Syst. Evol. Microbiol.">
        <title>The Global Catalogue of Microorganisms (GCM) 10K type strain sequencing project: providing services to taxonomists for standard genome sequencing and annotation.</title>
        <authorList>
            <consortium name="The Broad Institute Genomics Platform"/>
            <consortium name="The Broad Institute Genome Sequencing Center for Infectious Disease"/>
            <person name="Wu L."/>
            <person name="Ma J."/>
        </authorList>
    </citation>
    <scope>NUCLEOTIDE SEQUENCE [LARGE SCALE GENOMIC DNA]</scope>
    <source>
        <strain evidence="4">KCTC 23701</strain>
    </source>
</reference>
<dbReference type="Proteomes" id="UP000604737">
    <property type="component" value="Unassembled WGS sequence"/>
</dbReference>
<evidence type="ECO:0000313" key="4">
    <source>
        <dbReference type="Proteomes" id="UP000604737"/>
    </source>
</evidence>
<evidence type="ECO:0000256" key="2">
    <source>
        <dbReference type="SAM" id="SignalP"/>
    </source>
</evidence>
<gene>
    <name evidence="3" type="ORF">GCM10007350_22820</name>
</gene>
<dbReference type="InterPro" id="IPR021357">
    <property type="entry name" value="DUF2782"/>
</dbReference>
<feature type="region of interest" description="Disordered" evidence="1">
    <location>
        <begin position="18"/>
        <end position="53"/>
    </location>
</feature>
<accession>A0ABQ3H4E4</accession>
<organism evidence="3 4">
    <name type="scientific">Jeongeupia chitinilytica</name>
    <dbReference type="NCBI Taxonomy" id="1041641"/>
    <lineage>
        <taxon>Bacteria</taxon>
        <taxon>Pseudomonadati</taxon>
        <taxon>Pseudomonadota</taxon>
        <taxon>Betaproteobacteria</taxon>
        <taxon>Neisseriales</taxon>
        <taxon>Chitinibacteraceae</taxon>
        <taxon>Jeongeupia</taxon>
    </lineage>
</organism>
<keyword evidence="4" id="KW-1185">Reference proteome</keyword>
<comment type="caution">
    <text evidence="3">The sequence shown here is derived from an EMBL/GenBank/DDBJ whole genome shotgun (WGS) entry which is preliminary data.</text>
</comment>
<evidence type="ECO:0000256" key="1">
    <source>
        <dbReference type="SAM" id="MobiDB-lite"/>
    </source>
</evidence>